<keyword evidence="2" id="KW-1185">Reference proteome</keyword>
<comment type="caution">
    <text evidence="1">The sequence shown here is derived from an EMBL/GenBank/DDBJ whole genome shotgun (WGS) entry which is preliminary data.</text>
</comment>
<evidence type="ECO:0000313" key="2">
    <source>
        <dbReference type="Proteomes" id="UP000821845"/>
    </source>
</evidence>
<name>A0ACB7SYZ6_HYAAI</name>
<reference evidence="1" key="1">
    <citation type="submission" date="2020-05" db="EMBL/GenBank/DDBJ databases">
        <title>Large-scale comparative analyses of tick genomes elucidate their genetic diversity and vector capacities.</title>
        <authorList>
            <person name="Jia N."/>
            <person name="Wang J."/>
            <person name="Shi W."/>
            <person name="Du L."/>
            <person name="Sun Y."/>
            <person name="Zhan W."/>
            <person name="Jiang J."/>
            <person name="Wang Q."/>
            <person name="Zhang B."/>
            <person name="Ji P."/>
            <person name="Sakyi L.B."/>
            <person name="Cui X."/>
            <person name="Yuan T."/>
            <person name="Jiang B."/>
            <person name="Yang W."/>
            <person name="Lam T.T.-Y."/>
            <person name="Chang Q."/>
            <person name="Ding S."/>
            <person name="Wang X."/>
            <person name="Zhu J."/>
            <person name="Ruan X."/>
            <person name="Zhao L."/>
            <person name="Wei J."/>
            <person name="Que T."/>
            <person name="Du C."/>
            <person name="Cheng J."/>
            <person name="Dai P."/>
            <person name="Han X."/>
            <person name="Huang E."/>
            <person name="Gao Y."/>
            <person name="Liu J."/>
            <person name="Shao H."/>
            <person name="Ye R."/>
            <person name="Li L."/>
            <person name="Wei W."/>
            <person name="Wang X."/>
            <person name="Wang C."/>
            <person name="Yang T."/>
            <person name="Huo Q."/>
            <person name="Li W."/>
            <person name="Guo W."/>
            <person name="Chen H."/>
            <person name="Zhou L."/>
            <person name="Ni X."/>
            <person name="Tian J."/>
            <person name="Zhou Y."/>
            <person name="Sheng Y."/>
            <person name="Liu T."/>
            <person name="Pan Y."/>
            <person name="Xia L."/>
            <person name="Li J."/>
            <person name="Zhao F."/>
            <person name="Cao W."/>
        </authorList>
    </citation>
    <scope>NUCLEOTIDE SEQUENCE</scope>
    <source>
        <strain evidence="1">Hyas-2018</strain>
    </source>
</reference>
<dbReference type="EMBL" id="CM023482">
    <property type="protein sequence ID" value="KAH6939282.1"/>
    <property type="molecule type" value="Genomic_DNA"/>
</dbReference>
<gene>
    <name evidence="1" type="ORF">HPB50_016763</name>
</gene>
<proteinExistence type="predicted"/>
<accession>A0ACB7SYZ6</accession>
<protein>
    <submittedName>
        <fullName evidence="1">Uncharacterized protein</fullName>
    </submittedName>
</protein>
<organism evidence="1 2">
    <name type="scientific">Hyalomma asiaticum</name>
    <name type="common">Tick</name>
    <dbReference type="NCBI Taxonomy" id="266040"/>
    <lineage>
        <taxon>Eukaryota</taxon>
        <taxon>Metazoa</taxon>
        <taxon>Ecdysozoa</taxon>
        <taxon>Arthropoda</taxon>
        <taxon>Chelicerata</taxon>
        <taxon>Arachnida</taxon>
        <taxon>Acari</taxon>
        <taxon>Parasitiformes</taxon>
        <taxon>Ixodida</taxon>
        <taxon>Ixodoidea</taxon>
        <taxon>Ixodidae</taxon>
        <taxon>Hyalomminae</taxon>
        <taxon>Hyalomma</taxon>
    </lineage>
</organism>
<sequence length="168" mass="18978">MRWREDIVARRRPHLPKKKEGRKSGDEEGMGWGTGRPSLFLGPSEERRRRLAPATRGVPSPEDSERSHRDQYGAGWSVAMTTPAGGRAAQVQDRSQQWRWLRTLPGHWQGRRDATHFQGFRQAVLSRRGRERLAQGGRPSGARCLQGGHLKAPLSGLRPRCVRLLPHG</sequence>
<dbReference type="Proteomes" id="UP000821845">
    <property type="component" value="Chromosome 2"/>
</dbReference>
<evidence type="ECO:0000313" key="1">
    <source>
        <dbReference type="EMBL" id="KAH6939282.1"/>
    </source>
</evidence>